<dbReference type="PaxDb" id="2903-EOD09073"/>
<keyword evidence="4" id="KW-1185">Reference proteome</keyword>
<dbReference type="InterPro" id="IPR004147">
    <property type="entry name" value="ABC1_dom"/>
</dbReference>
<dbReference type="EnsemblProtists" id="EOD09073">
    <property type="protein sequence ID" value="EOD09073"/>
    <property type="gene ID" value="EMIHUDRAFT_51703"/>
</dbReference>
<dbReference type="Pfam" id="PF03109">
    <property type="entry name" value="ABC1"/>
    <property type="match status" value="1"/>
</dbReference>
<dbReference type="GeneID" id="17255216"/>
<dbReference type="SUPFAM" id="SSF56112">
    <property type="entry name" value="Protein kinase-like (PK-like)"/>
    <property type="match status" value="1"/>
</dbReference>
<dbReference type="HOGENOM" id="CLU_006533_4_4_1"/>
<dbReference type="STRING" id="2903.R1BH54"/>
<dbReference type="InterPro" id="IPR050154">
    <property type="entry name" value="UbiB_kinase"/>
</dbReference>
<reference evidence="3" key="2">
    <citation type="submission" date="2024-10" db="UniProtKB">
        <authorList>
            <consortium name="EnsemblProtists"/>
        </authorList>
    </citation>
    <scope>IDENTIFICATION</scope>
</reference>
<dbReference type="KEGG" id="ehx:EMIHUDRAFT_51703"/>
<evidence type="ECO:0000256" key="1">
    <source>
        <dbReference type="ARBA" id="ARBA00009670"/>
    </source>
</evidence>
<dbReference type="Proteomes" id="UP000013827">
    <property type="component" value="Unassembled WGS sequence"/>
</dbReference>
<dbReference type="RefSeq" id="XP_005761502.1">
    <property type="nucleotide sequence ID" value="XM_005761445.1"/>
</dbReference>
<dbReference type="InterPro" id="IPR011009">
    <property type="entry name" value="Kinase-like_dom_sf"/>
</dbReference>
<evidence type="ECO:0000313" key="4">
    <source>
        <dbReference type="Proteomes" id="UP000013827"/>
    </source>
</evidence>
<dbReference type="eggNOG" id="KOG1235">
    <property type="taxonomic scope" value="Eukaryota"/>
</dbReference>
<sequence>RGRDLCEAMASLGPVSVKISQTLSQRPDIVGDEAATALKRLQTCNVPFADRLAWAVVKESLGWEGAIAPGVGEDEGSDGGPTLFAEITPQPVAAASLGQVYKAVTHEGREVAVKVQRPDALQVLAQDYLCFVVTWGAIEAWWSLGGGFDNGDIRSVVDRVAGEVLDELDYAKEARNGDRFEASLDFLGFVGTPVVLPEYSSRRVLVTEWVRGEHLSRLSAEEGLRMTRMAVEACTASLVLTGYVHADPHEGKHVLGNLMLADDGRVIFLDFGLMSVVDSQIMEAFASGIQAALSEDWVSLAQAFKDTGFVNDPDLGLARFSRELEDAMRRTEGGSSRFGALATVLNQELAPRWKMFTPPYILLLIRTFLTLEGIAGRVDPDFNIYEMAMPWAMRRSLSPESAEGVAALRSTLLTPDSRVQWERLLQLVAEA</sequence>
<organism evidence="3 4">
    <name type="scientific">Emiliania huxleyi (strain CCMP1516)</name>
    <dbReference type="NCBI Taxonomy" id="280463"/>
    <lineage>
        <taxon>Eukaryota</taxon>
        <taxon>Haptista</taxon>
        <taxon>Haptophyta</taxon>
        <taxon>Prymnesiophyceae</taxon>
        <taxon>Isochrysidales</taxon>
        <taxon>Noelaerhabdaceae</taxon>
        <taxon>Emiliania</taxon>
    </lineage>
</organism>
<dbReference type="CDD" id="cd05121">
    <property type="entry name" value="ABC1_ADCK3-like"/>
    <property type="match status" value="1"/>
</dbReference>
<dbReference type="PANTHER" id="PTHR10566:SF123">
    <property type="entry name" value="PROTEIN KINASE SUPERFAMILY PROTEIN"/>
    <property type="match status" value="1"/>
</dbReference>
<comment type="similarity">
    <text evidence="1">Belongs to the protein kinase superfamily. ADCK protein kinase family.</text>
</comment>
<reference evidence="4" key="1">
    <citation type="journal article" date="2013" name="Nature">
        <title>Pan genome of the phytoplankton Emiliania underpins its global distribution.</title>
        <authorList>
            <person name="Read B.A."/>
            <person name="Kegel J."/>
            <person name="Klute M.J."/>
            <person name="Kuo A."/>
            <person name="Lefebvre S.C."/>
            <person name="Maumus F."/>
            <person name="Mayer C."/>
            <person name="Miller J."/>
            <person name="Monier A."/>
            <person name="Salamov A."/>
            <person name="Young J."/>
            <person name="Aguilar M."/>
            <person name="Claverie J.M."/>
            <person name="Frickenhaus S."/>
            <person name="Gonzalez K."/>
            <person name="Herman E.K."/>
            <person name="Lin Y.C."/>
            <person name="Napier J."/>
            <person name="Ogata H."/>
            <person name="Sarno A.F."/>
            <person name="Shmutz J."/>
            <person name="Schroeder D."/>
            <person name="de Vargas C."/>
            <person name="Verret F."/>
            <person name="von Dassow P."/>
            <person name="Valentin K."/>
            <person name="Van de Peer Y."/>
            <person name="Wheeler G."/>
            <person name="Dacks J.B."/>
            <person name="Delwiche C.F."/>
            <person name="Dyhrman S.T."/>
            <person name="Glockner G."/>
            <person name="John U."/>
            <person name="Richards T."/>
            <person name="Worden A.Z."/>
            <person name="Zhang X."/>
            <person name="Grigoriev I.V."/>
            <person name="Allen A.E."/>
            <person name="Bidle K."/>
            <person name="Borodovsky M."/>
            <person name="Bowler C."/>
            <person name="Brownlee C."/>
            <person name="Cock J.M."/>
            <person name="Elias M."/>
            <person name="Gladyshev V.N."/>
            <person name="Groth M."/>
            <person name="Guda C."/>
            <person name="Hadaegh A."/>
            <person name="Iglesias-Rodriguez M.D."/>
            <person name="Jenkins J."/>
            <person name="Jones B.M."/>
            <person name="Lawson T."/>
            <person name="Leese F."/>
            <person name="Lindquist E."/>
            <person name="Lobanov A."/>
            <person name="Lomsadze A."/>
            <person name="Malik S.B."/>
            <person name="Marsh M.E."/>
            <person name="Mackinder L."/>
            <person name="Mock T."/>
            <person name="Mueller-Roeber B."/>
            <person name="Pagarete A."/>
            <person name="Parker M."/>
            <person name="Probert I."/>
            <person name="Quesneville H."/>
            <person name="Raines C."/>
            <person name="Rensing S.A."/>
            <person name="Riano-Pachon D.M."/>
            <person name="Richier S."/>
            <person name="Rokitta S."/>
            <person name="Shiraiwa Y."/>
            <person name="Soanes D.M."/>
            <person name="van der Giezen M."/>
            <person name="Wahlund T.M."/>
            <person name="Williams B."/>
            <person name="Wilson W."/>
            <person name="Wolfe G."/>
            <person name="Wurch L.L."/>
        </authorList>
    </citation>
    <scope>NUCLEOTIDE SEQUENCE</scope>
</reference>
<dbReference type="Gene3D" id="1.10.510.10">
    <property type="entry name" value="Transferase(Phosphotransferase) domain 1"/>
    <property type="match status" value="1"/>
</dbReference>
<dbReference type="OMA" id="DFNIYEM"/>
<dbReference type="PANTHER" id="PTHR10566">
    <property type="entry name" value="CHAPERONE-ACTIVITY OF BC1 COMPLEX CABC1 -RELATED"/>
    <property type="match status" value="1"/>
</dbReference>
<accession>A0A0D3ICT8</accession>
<feature type="domain" description="ABC1 atypical kinase-like" evidence="2">
    <location>
        <begin position="82"/>
        <end position="302"/>
    </location>
</feature>
<dbReference type="AlphaFoldDB" id="A0A0D3ICT8"/>
<proteinExistence type="inferred from homology"/>
<protein>
    <recommendedName>
        <fullName evidence="2">ABC1 atypical kinase-like domain-containing protein</fullName>
    </recommendedName>
</protein>
<evidence type="ECO:0000259" key="2">
    <source>
        <dbReference type="Pfam" id="PF03109"/>
    </source>
</evidence>
<evidence type="ECO:0000313" key="3">
    <source>
        <dbReference type="EnsemblProtists" id="EOD09073"/>
    </source>
</evidence>
<name>A0A0D3ICT8_EMIH1</name>